<name>A0ABM8PYW7_9HYPH</name>
<dbReference type="SUPFAM" id="SSF160059">
    <property type="entry name" value="PriA/YqbF domain"/>
    <property type="match status" value="1"/>
</dbReference>
<feature type="domain" description="Mu-like prophage FluMu N-terminal" evidence="2">
    <location>
        <begin position="144"/>
        <end position="185"/>
    </location>
</feature>
<evidence type="ECO:0000313" key="4">
    <source>
        <dbReference type="Proteomes" id="UP000601041"/>
    </source>
</evidence>
<dbReference type="RefSeq" id="WP_142589863.1">
    <property type="nucleotide sequence ID" value="NZ_CABFWE030000016.1"/>
</dbReference>
<reference evidence="3 4" key="1">
    <citation type="submission" date="2020-11" db="EMBL/GenBank/DDBJ databases">
        <authorList>
            <person name="Lassalle F."/>
        </authorList>
    </citation>
    <scope>NUCLEOTIDE SEQUENCE [LARGE SCALE GENOMIC DNA]</scope>
    <source>
        <strain evidence="3 4">AB21</strain>
    </source>
</reference>
<gene>
    <name evidence="3" type="ORF">RHAB21_00716</name>
</gene>
<dbReference type="Proteomes" id="UP000601041">
    <property type="component" value="Unassembled WGS sequence"/>
</dbReference>
<feature type="compositionally biased region" description="Low complexity" evidence="1">
    <location>
        <begin position="31"/>
        <end position="41"/>
    </location>
</feature>
<feature type="compositionally biased region" description="Polar residues" evidence="1">
    <location>
        <begin position="50"/>
        <end position="67"/>
    </location>
</feature>
<dbReference type="Gene3D" id="3.40.5.80">
    <property type="match status" value="1"/>
</dbReference>
<feature type="region of interest" description="Disordered" evidence="1">
    <location>
        <begin position="1"/>
        <end position="106"/>
    </location>
</feature>
<protein>
    <recommendedName>
        <fullName evidence="2">Mu-like prophage FluMu N-terminal domain-containing protein</fullName>
    </recommendedName>
</protein>
<dbReference type="InterPro" id="IPR041227">
    <property type="entry name" value="FluMu_N"/>
</dbReference>
<evidence type="ECO:0000313" key="3">
    <source>
        <dbReference type="EMBL" id="CAD7055429.1"/>
    </source>
</evidence>
<evidence type="ECO:0000256" key="1">
    <source>
        <dbReference type="SAM" id="MobiDB-lite"/>
    </source>
</evidence>
<proteinExistence type="predicted"/>
<dbReference type="EMBL" id="CABFWE030000016">
    <property type="protein sequence ID" value="CAD7055429.1"/>
    <property type="molecule type" value="Genomic_DNA"/>
</dbReference>
<evidence type="ECO:0000259" key="2">
    <source>
        <dbReference type="Pfam" id="PF17891"/>
    </source>
</evidence>
<dbReference type="Pfam" id="PF17891">
    <property type="entry name" value="FluMu_N"/>
    <property type="match status" value="1"/>
</dbReference>
<sequence length="185" mass="18609">MAPRKTKPSTAPTNDAAKSAKDDTAVHSEQAAAAAANGAAATPPGESVPGGTNTGSADGKRSATTSTEGHDQAGAGAATAPVTSNTSQGDDATGAGNTAGPDAAPAWKSMNKEEFVAAYPLISALIASLEEPPTSGEFRVVAKTNGFRRAGFVHSSQGRTFRSDEVTPDQLEAMLAEPELTVEIV</sequence>
<accession>A0ABM8PYW7</accession>
<comment type="caution">
    <text evidence="3">The sequence shown here is derived from an EMBL/GenBank/DDBJ whole genome shotgun (WGS) entry which is preliminary data.</text>
</comment>
<organism evidence="3 4">
    <name type="scientific">Pseudorhizobium halotolerans</name>
    <dbReference type="NCBI Taxonomy" id="1233081"/>
    <lineage>
        <taxon>Bacteria</taxon>
        <taxon>Pseudomonadati</taxon>
        <taxon>Pseudomonadota</taxon>
        <taxon>Alphaproteobacteria</taxon>
        <taxon>Hyphomicrobiales</taxon>
        <taxon>Rhizobiaceae</taxon>
        <taxon>Rhizobium/Agrobacterium group</taxon>
        <taxon>Pseudorhizobium</taxon>
    </lineage>
</organism>
<feature type="compositionally biased region" description="Low complexity" evidence="1">
    <location>
        <begin position="89"/>
        <end position="106"/>
    </location>
</feature>
<keyword evidence="4" id="KW-1185">Reference proteome</keyword>